<keyword evidence="2" id="KW-1185">Reference proteome</keyword>
<sequence length="220" mass="24427">MLSKIADAFKSAFGGKTVAPVVPKVPEVLGLRIGGVFEIDPLMLKLIESDLTIENAASTQLICSVGVVDLGDNVRLVRYYTDDEGYLQVLQEGEGDDGVKEVSLWYFYETKPIDSQVQWDALIKNGIVTPNGEYDLDGTQFSQLWDNVKPVAVTEKTYTKEGRITETDQFVMVYSRQVAHNRTEELQVVGEEKVVGSNLDRLMVLSTGIQLNQTDFKVVA</sequence>
<dbReference type="EMBL" id="LOIC01000044">
    <property type="protein sequence ID" value="OCA55185.1"/>
    <property type="molecule type" value="Genomic_DNA"/>
</dbReference>
<comment type="caution">
    <text evidence="1">The sequence shown here is derived from an EMBL/GenBank/DDBJ whole genome shotgun (WGS) entry which is preliminary data.</text>
</comment>
<proteinExistence type="predicted"/>
<dbReference type="PATRIC" id="fig|29488.15.peg.1965"/>
<evidence type="ECO:0000313" key="2">
    <source>
        <dbReference type="Proteomes" id="UP000092665"/>
    </source>
</evidence>
<dbReference type="AlphaFoldDB" id="A0A1B8YJA9"/>
<dbReference type="Proteomes" id="UP000092665">
    <property type="component" value="Unassembled WGS sequence"/>
</dbReference>
<dbReference type="InterPro" id="IPR019621">
    <property type="entry name" value="DUF2491"/>
</dbReference>
<dbReference type="Pfam" id="PF10679">
    <property type="entry name" value="DUF2491"/>
    <property type="match status" value="1"/>
</dbReference>
<reference evidence="2" key="1">
    <citation type="submission" date="2015-11" db="EMBL/GenBank/DDBJ databases">
        <authorList>
            <person name="Tobias N.J."/>
            <person name="Mishra B."/>
            <person name="Gupta D.K."/>
            <person name="Thines M."/>
            <person name="Stinear T.P."/>
            <person name="Bode H.B."/>
        </authorList>
    </citation>
    <scope>NUCLEOTIDE SEQUENCE [LARGE SCALE GENOMIC DNA]</scope>
    <source>
        <strain evidence="2">PB45.5</strain>
    </source>
</reference>
<evidence type="ECO:0000313" key="1">
    <source>
        <dbReference type="EMBL" id="OCA55185.1"/>
    </source>
</evidence>
<organism evidence="1 2">
    <name type="scientific">Photorhabdus namnaonensis</name>
    <dbReference type="NCBI Taxonomy" id="1851568"/>
    <lineage>
        <taxon>Bacteria</taxon>
        <taxon>Pseudomonadati</taxon>
        <taxon>Pseudomonadota</taxon>
        <taxon>Gammaproteobacteria</taxon>
        <taxon>Enterobacterales</taxon>
        <taxon>Morganellaceae</taxon>
        <taxon>Photorhabdus</taxon>
    </lineage>
</organism>
<accession>A0A1B8YJA9</accession>
<name>A0A1B8YJA9_9GAMM</name>
<evidence type="ECO:0008006" key="3">
    <source>
        <dbReference type="Google" id="ProtNLM"/>
    </source>
</evidence>
<gene>
    <name evidence="1" type="ORF">Phpb_01804</name>
</gene>
<dbReference type="RefSeq" id="WP_075489432.1">
    <property type="nucleotide sequence ID" value="NZ_CAWMQN010000044.1"/>
</dbReference>
<protein>
    <recommendedName>
        <fullName evidence="3">DUF2491 domain-containing protein</fullName>
    </recommendedName>
</protein>